<dbReference type="GO" id="GO:0016746">
    <property type="term" value="F:acyltransferase activity"/>
    <property type="evidence" value="ECO:0007669"/>
    <property type="project" value="UniProtKB-KW"/>
</dbReference>
<evidence type="ECO:0000256" key="1">
    <source>
        <dbReference type="ARBA" id="ARBA00005189"/>
    </source>
</evidence>
<dbReference type="Proteomes" id="UP001327459">
    <property type="component" value="Chromosome"/>
</dbReference>
<evidence type="ECO:0000256" key="3">
    <source>
        <dbReference type="ARBA" id="ARBA00023315"/>
    </source>
</evidence>
<accession>A0ABZ0YVT0</accession>
<keyword evidence="3 6" id="KW-0012">Acyltransferase</keyword>
<keyword evidence="7" id="KW-1185">Reference proteome</keyword>
<keyword evidence="4" id="KW-0472">Membrane</keyword>
<keyword evidence="4" id="KW-0812">Transmembrane</keyword>
<feature type="transmembrane region" description="Helical" evidence="4">
    <location>
        <begin position="20"/>
        <end position="43"/>
    </location>
</feature>
<keyword evidence="4" id="KW-1133">Transmembrane helix</keyword>
<name>A0ABZ0YVT0_9GAMM</name>
<evidence type="ECO:0000313" key="6">
    <source>
        <dbReference type="EMBL" id="WQH15322.1"/>
    </source>
</evidence>
<dbReference type="RefSeq" id="WP_322520353.1">
    <property type="nucleotide sequence ID" value="NZ_CP140153.1"/>
</dbReference>
<feature type="domain" description="Phospholipid/glycerol acyltransferase" evidence="5">
    <location>
        <begin position="88"/>
        <end position="199"/>
    </location>
</feature>
<dbReference type="SMART" id="SM00563">
    <property type="entry name" value="PlsC"/>
    <property type="match status" value="1"/>
</dbReference>
<proteinExistence type="predicted"/>
<reference evidence="6 7" key="1">
    <citation type="submission" date="2023-11" db="EMBL/GenBank/DDBJ databases">
        <title>MicrobeMod: A computational toolkit for identifying prokaryotic methylation and restriction-modification with nanopore sequencing.</title>
        <authorList>
            <person name="Crits-Christoph A."/>
            <person name="Kang S.C."/>
            <person name="Lee H."/>
            <person name="Ostrov N."/>
        </authorList>
    </citation>
    <scope>NUCLEOTIDE SEQUENCE [LARGE SCALE GENOMIC DNA]</scope>
    <source>
        <strain evidence="6 7">ATCC 49870</strain>
    </source>
</reference>
<keyword evidence="2" id="KW-0808">Transferase</keyword>
<organism evidence="6 7">
    <name type="scientific">Guyparkeria halophila</name>
    <dbReference type="NCBI Taxonomy" id="47960"/>
    <lineage>
        <taxon>Bacteria</taxon>
        <taxon>Pseudomonadati</taxon>
        <taxon>Pseudomonadota</taxon>
        <taxon>Gammaproteobacteria</taxon>
        <taxon>Chromatiales</taxon>
        <taxon>Thioalkalibacteraceae</taxon>
        <taxon>Guyparkeria</taxon>
    </lineage>
</organism>
<evidence type="ECO:0000256" key="2">
    <source>
        <dbReference type="ARBA" id="ARBA00022679"/>
    </source>
</evidence>
<sequence>MSTGLGSLARALHRVIAVPLGHGGLAVLLIGWLPLALMVALLPGPTRRLAARRIIHHAMRAYRLWLVTIGALRVDSRPLDTLKRAPAGVIVANHPSLLDALIVLAHAPNIICVMRAGLLRNPLFALPARLAGYLPNDHALDMMLGARAAIRSGCHVLMFPEGSRSPGDDAAGLGPFQPAPFMLARQAGAPLHAFVFRYDRPLLTKQTPAWQLPKLPVRLRVERLAVHPDLLESNPHRAATAWRNRFATELDAR</sequence>
<protein>
    <submittedName>
        <fullName evidence="6">Lysophospholipid acyltransferase family protein</fullName>
    </submittedName>
</protein>
<evidence type="ECO:0000256" key="4">
    <source>
        <dbReference type="SAM" id="Phobius"/>
    </source>
</evidence>
<evidence type="ECO:0000313" key="7">
    <source>
        <dbReference type="Proteomes" id="UP001327459"/>
    </source>
</evidence>
<dbReference type="EMBL" id="CP140153">
    <property type="protein sequence ID" value="WQH15322.1"/>
    <property type="molecule type" value="Genomic_DNA"/>
</dbReference>
<dbReference type="PANTHER" id="PTHR10434:SF66">
    <property type="entry name" value="PHOSPHOLIPID_GLYCEROL ACYLTRANSFERASE DOMAIN-CONTAINING PROTEIN"/>
    <property type="match status" value="1"/>
</dbReference>
<dbReference type="SUPFAM" id="SSF69593">
    <property type="entry name" value="Glycerol-3-phosphate (1)-acyltransferase"/>
    <property type="match status" value="1"/>
</dbReference>
<dbReference type="InterPro" id="IPR002123">
    <property type="entry name" value="Plipid/glycerol_acylTrfase"/>
</dbReference>
<dbReference type="Pfam" id="PF01553">
    <property type="entry name" value="Acyltransferase"/>
    <property type="match status" value="1"/>
</dbReference>
<comment type="pathway">
    <text evidence="1">Lipid metabolism.</text>
</comment>
<gene>
    <name evidence="6" type="ORF">SR882_05995</name>
</gene>
<dbReference type="PANTHER" id="PTHR10434">
    <property type="entry name" value="1-ACYL-SN-GLYCEROL-3-PHOSPHATE ACYLTRANSFERASE"/>
    <property type="match status" value="1"/>
</dbReference>
<evidence type="ECO:0000259" key="5">
    <source>
        <dbReference type="SMART" id="SM00563"/>
    </source>
</evidence>
<dbReference type="CDD" id="cd07989">
    <property type="entry name" value="LPLAT_AGPAT-like"/>
    <property type="match status" value="1"/>
</dbReference>